<protein>
    <submittedName>
        <fullName evidence="2">cDNA clone:001-207-E12, full insert sequence</fullName>
    </submittedName>
</protein>
<sequence>MVTAAIRRKLDAMAAAADSMRRGGGRGGLDAMQRRQQRTRCDATVAAADSMRRDGGSGGLDATRRRQRRTRWHGDVAKLWRIREIHSFMARRRRVSCRPRRHERVLAGRRCRCRGARQSPPRLLPCSSCRRRRRTWLGPFEPPRASKQNAIKRVRD</sequence>
<dbReference type="AlphaFoldDB" id="B7EYY8"/>
<name>B7EYY8_ORYSJ</name>
<evidence type="ECO:0000313" key="2">
    <source>
        <dbReference type="EMBL" id="BAG97585.1"/>
    </source>
</evidence>
<dbReference type="EMBL" id="AK106122">
    <property type="protein sequence ID" value="BAG97585.1"/>
    <property type="molecule type" value="mRNA"/>
</dbReference>
<reference evidence="2" key="1">
    <citation type="journal article" date="2003" name="Science">
        <title>Collection, Mapping, and Annotation of Over 28,000 cDNA Clones from japonica Rice.</title>
        <authorList>
            <person name="Kikuchi S."/>
            <person name="Satoh K."/>
            <person name="Nagata T."/>
            <person name="Kawagashira N."/>
            <person name="Doi K."/>
            <person name="Kishimoto N."/>
            <person name="Yazaki J."/>
            <person name="Ishikawa M."/>
            <person name="Yamada H."/>
            <person name="Ooka H."/>
            <person name="Hotta I."/>
            <person name="Kojima K."/>
            <person name="Namiki T."/>
            <person name="Ohneda E."/>
            <person name="Yahagi W."/>
            <person name="Suzuki K."/>
            <person name="Li C."/>
            <person name="Ohtsuki K."/>
            <person name="Shishiki T."/>
            <person name="Otomo Y."/>
            <person name="Murakami K."/>
            <person name="Iida Y."/>
            <person name="Sugano S."/>
            <person name="Fujimura T."/>
            <person name="Suzuki Y."/>
            <person name="Tsunoda Y."/>
            <person name="Kurosaki T."/>
            <person name="Kodama T."/>
            <person name="Masuda H."/>
            <person name="Kobayashi M."/>
            <person name="Xie Q."/>
            <person name="Lu M."/>
            <person name="Narikawa R."/>
            <person name="Sugiyama A."/>
            <person name="Mizuno K."/>
            <person name="Yokomizo S."/>
            <person name="Niikura J."/>
            <person name="Ikeda R."/>
            <person name="Ishibiki J."/>
            <person name="Kawamata M."/>
            <person name="Yoshimura A."/>
            <person name="Miura J."/>
            <person name="Kusumegi T."/>
            <person name="Oka M."/>
            <person name="Ryu R."/>
            <person name="Ueda M."/>
            <person name="Matsubara K."/>
            <person name="Kawai J."/>
            <person name="Carninci P."/>
            <person name="Adachi J."/>
            <person name="Aizawa K."/>
            <person name="Arakawa T."/>
            <person name="Fukuda S."/>
            <person name="Hara A."/>
            <person name="Hashidume W."/>
            <person name="Hayatsu N."/>
            <person name="Imotani K."/>
            <person name="Ishii Y."/>
            <person name="Itoh M."/>
            <person name="Kagawa I."/>
            <person name="Kondo S."/>
            <person name="Konno H."/>
            <person name="Miyazaki A."/>
            <person name="Osato N."/>
            <person name="Ota Y."/>
            <person name="Saito R."/>
            <person name="Sasaki D."/>
            <person name="Sato K."/>
            <person name="Shibata K."/>
            <person name="Shinagawa A."/>
            <person name="Shiraki T."/>
            <person name="Yoshino M."/>
            <person name="Hayashizaki Y."/>
        </authorList>
    </citation>
    <scope>NUCLEOTIDE SEQUENCE</scope>
</reference>
<proteinExistence type="evidence at transcript level"/>
<organism evidence="2">
    <name type="scientific">Oryza sativa subsp. japonica</name>
    <name type="common">Rice</name>
    <dbReference type="NCBI Taxonomy" id="39947"/>
    <lineage>
        <taxon>Eukaryota</taxon>
        <taxon>Viridiplantae</taxon>
        <taxon>Streptophyta</taxon>
        <taxon>Embryophyta</taxon>
        <taxon>Tracheophyta</taxon>
        <taxon>Spermatophyta</taxon>
        <taxon>Magnoliopsida</taxon>
        <taxon>Liliopsida</taxon>
        <taxon>Poales</taxon>
        <taxon>Poaceae</taxon>
        <taxon>BOP clade</taxon>
        <taxon>Oryzoideae</taxon>
        <taxon>Oryzeae</taxon>
        <taxon>Oryzinae</taxon>
        <taxon>Oryza</taxon>
        <taxon>Oryza sativa</taxon>
    </lineage>
</organism>
<evidence type="ECO:0000256" key="1">
    <source>
        <dbReference type="SAM" id="MobiDB-lite"/>
    </source>
</evidence>
<accession>B7EYY8</accession>
<feature type="region of interest" description="Disordered" evidence="1">
    <location>
        <begin position="18"/>
        <end position="40"/>
    </location>
</feature>